<reference evidence="2" key="2">
    <citation type="journal article" date="2015" name="Data Brief">
        <title>Shoot transcriptome of the giant reed, Arundo donax.</title>
        <authorList>
            <person name="Barrero R.A."/>
            <person name="Guerrero F.D."/>
            <person name="Moolhuijzen P."/>
            <person name="Goolsby J.A."/>
            <person name="Tidwell J."/>
            <person name="Bellgard S.E."/>
            <person name="Bellgard M.I."/>
        </authorList>
    </citation>
    <scope>NUCLEOTIDE SEQUENCE</scope>
    <source>
        <tissue evidence="2">Shoot tissue taken approximately 20 cm above the soil surface</tissue>
    </source>
</reference>
<dbReference type="EMBL" id="GBRH01186679">
    <property type="protein sequence ID" value="JAE11217.1"/>
    <property type="molecule type" value="Transcribed_RNA"/>
</dbReference>
<evidence type="ECO:0000313" key="2">
    <source>
        <dbReference type="EMBL" id="JAE11217.1"/>
    </source>
</evidence>
<name>A0A0A9FFU8_ARUDO</name>
<reference evidence="2" key="1">
    <citation type="submission" date="2014-09" db="EMBL/GenBank/DDBJ databases">
        <authorList>
            <person name="Magalhaes I.L.F."/>
            <person name="Oliveira U."/>
            <person name="Santos F.R."/>
            <person name="Vidigal T.H.D.A."/>
            <person name="Brescovit A.D."/>
            <person name="Santos A.J."/>
        </authorList>
    </citation>
    <scope>NUCLEOTIDE SEQUENCE</scope>
    <source>
        <tissue evidence="2">Shoot tissue taken approximately 20 cm above the soil surface</tissue>
    </source>
</reference>
<organism evidence="2">
    <name type="scientific">Arundo donax</name>
    <name type="common">Giant reed</name>
    <name type="synonym">Donax arundinaceus</name>
    <dbReference type="NCBI Taxonomy" id="35708"/>
    <lineage>
        <taxon>Eukaryota</taxon>
        <taxon>Viridiplantae</taxon>
        <taxon>Streptophyta</taxon>
        <taxon>Embryophyta</taxon>
        <taxon>Tracheophyta</taxon>
        <taxon>Spermatophyta</taxon>
        <taxon>Magnoliopsida</taxon>
        <taxon>Liliopsida</taxon>
        <taxon>Poales</taxon>
        <taxon>Poaceae</taxon>
        <taxon>PACMAD clade</taxon>
        <taxon>Arundinoideae</taxon>
        <taxon>Arundineae</taxon>
        <taxon>Arundo</taxon>
    </lineage>
</organism>
<feature type="compositionally biased region" description="Polar residues" evidence="1">
    <location>
        <begin position="1"/>
        <end position="19"/>
    </location>
</feature>
<dbReference type="AlphaFoldDB" id="A0A0A9FFU8"/>
<accession>A0A0A9FFU8</accession>
<feature type="region of interest" description="Disordered" evidence="1">
    <location>
        <begin position="1"/>
        <end position="38"/>
    </location>
</feature>
<protein>
    <submittedName>
        <fullName evidence="2">Uncharacterized protein</fullName>
    </submittedName>
</protein>
<proteinExistence type="predicted"/>
<evidence type="ECO:0000256" key="1">
    <source>
        <dbReference type="SAM" id="MobiDB-lite"/>
    </source>
</evidence>
<sequence length="38" mass="3975">MCSSANWSDTYHDPSSSLGRTADRLVPPAGSPSPSLAR</sequence>